<dbReference type="PANTHER" id="PTHR47739">
    <property type="entry name" value="TRNA1(VAL) (ADENINE(37)-N6)-METHYLTRANSFERASE"/>
    <property type="match status" value="1"/>
</dbReference>
<evidence type="ECO:0000256" key="3">
    <source>
        <dbReference type="ARBA" id="ARBA00022679"/>
    </source>
</evidence>
<accession>A0A4R2EP21</accession>
<comment type="function">
    <text evidence="6">Specifically methylates the adenine in position 37 of tRNA(1)(Val) (anticodon cmo5UAC).</text>
</comment>
<dbReference type="InterPro" id="IPR002052">
    <property type="entry name" value="DNA_methylase_N6_adenine_CS"/>
</dbReference>
<evidence type="ECO:0000256" key="4">
    <source>
        <dbReference type="ARBA" id="ARBA00022691"/>
    </source>
</evidence>
<dbReference type="InterPro" id="IPR022882">
    <property type="entry name" value="tRNA_adenine-N6_MeTrfase"/>
</dbReference>
<dbReference type="OrthoDB" id="5383291at2"/>
<dbReference type="InterPro" id="IPR050210">
    <property type="entry name" value="tRNA_Adenine-N(6)_MTase"/>
</dbReference>
<dbReference type="Gene3D" id="3.40.50.150">
    <property type="entry name" value="Vaccinia Virus protein VP39"/>
    <property type="match status" value="1"/>
</dbReference>
<dbReference type="GO" id="GO:0016430">
    <property type="term" value="F:tRNA (adenine-N6)-methyltransferase activity"/>
    <property type="evidence" value="ECO:0007669"/>
    <property type="project" value="UniProtKB-UniRule"/>
</dbReference>
<organism evidence="8 9">
    <name type="scientific">Acetobacteroides hydrogenigenes</name>
    <dbReference type="NCBI Taxonomy" id="979970"/>
    <lineage>
        <taxon>Bacteria</taxon>
        <taxon>Pseudomonadati</taxon>
        <taxon>Bacteroidota</taxon>
        <taxon>Bacteroidia</taxon>
        <taxon>Bacteroidales</taxon>
        <taxon>Rikenellaceae</taxon>
        <taxon>Acetobacteroides</taxon>
    </lineage>
</organism>
<dbReference type="EC" id="2.1.1.223" evidence="6"/>
<keyword evidence="2 6" id="KW-0489">Methyltransferase</keyword>
<dbReference type="InterPro" id="IPR007848">
    <property type="entry name" value="Small_mtfrase_dom"/>
</dbReference>
<feature type="domain" description="Methyltransferase small" evidence="7">
    <location>
        <begin position="37"/>
        <end position="160"/>
    </location>
</feature>
<dbReference type="PANTHER" id="PTHR47739:SF1">
    <property type="entry name" value="TRNA1(VAL) (ADENINE(37)-N6)-METHYLTRANSFERASE"/>
    <property type="match status" value="1"/>
</dbReference>
<dbReference type="SUPFAM" id="SSF53335">
    <property type="entry name" value="S-adenosyl-L-methionine-dependent methyltransferases"/>
    <property type="match status" value="1"/>
</dbReference>
<comment type="caution">
    <text evidence="8">The sequence shown here is derived from an EMBL/GenBank/DDBJ whole genome shotgun (WGS) entry which is preliminary data.</text>
</comment>
<evidence type="ECO:0000256" key="5">
    <source>
        <dbReference type="ARBA" id="ARBA00022694"/>
    </source>
</evidence>
<reference evidence="8 9" key="1">
    <citation type="submission" date="2019-03" db="EMBL/GenBank/DDBJ databases">
        <title>Genomic Encyclopedia of Archaeal and Bacterial Type Strains, Phase II (KMG-II): from individual species to whole genera.</title>
        <authorList>
            <person name="Goeker M."/>
        </authorList>
    </citation>
    <scope>NUCLEOTIDE SEQUENCE [LARGE SCALE GENOMIC DNA]</scope>
    <source>
        <strain evidence="8 9">RL-C</strain>
    </source>
</reference>
<dbReference type="Pfam" id="PF05175">
    <property type="entry name" value="MTS"/>
    <property type="match status" value="1"/>
</dbReference>
<dbReference type="PROSITE" id="PS00092">
    <property type="entry name" value="N6_MTASE"/>
    <property type="match status" value="1"/>
</dbReference>
<comment type="subcellular location">
    <subcellularLocation>
        <location evidence="6">Cytoplasm</location>
    </subcellularLocation>
</comment>
<proteinExistence type="inferred from homology"/>
<dbReference type="RefSeq" id="WP_131838806.1">
    <property type="nucleotide sequence ID" value="NZ_SLWB01000004.1"/>
</dbReference>
<dbReference type="Proteomes" id="UP000294830">
    <property type="component" value="Unassembled WGS sequence"/>
</dbReference>
<dbReference type="AlphaFoldDB" id="A0A4R2EP21"/>
<dbReference type="HAMAP" id="MF_01872">
    <property type="entry name" value="tRNA_methyltr_YfiC"/>
    <property type="match status" value="1"/>
</dbReference>
<name>A0A4R2EP21_9BACT</name>
<evidence type="ECO:0000256" key="6">
    <source>
        <dbReference type="HAMAP-Rule" id="MF_01872"/>
    </source>
</evidence>
<keyword evidence="9" id="KW-1185">Reference proteome</keyword>
<dbReference type="EMBL" id="SLWB01000004">
    <property type="protein sequence ID" value="TCN70255.1"/>
    <property type="molecule type" value="Genomic_DNA"/>
</dbReference>
<evidence type="ECO:0000256" key="2">
    <source>
        <dbReference type="ARBA" id="ARBA00022603"/>
    </source>
</evidence>
<dbReference type="InterPro" id="IPR029063">
    <property type="entry name" value="SAM-dependent_MTases_sf"/>
</dbReference>
<comment type="similarity">
    <text evidence="6">Belongs to the methyltransferase superfamily. tRNA (adenine-N(6)-)-methyltransferase family.</text>
</comment>
<dbReference type="GO" id="GO:0008033">
    <property type="term" value="P:tRNA processing"/>
    <property type="evidence" value="ECO:0007669"/>
    <property type="project" value="UniProtKB-UniRule"/>
</dbReference>
<evidence type="ECO:0000313" key="8">
    <source>
        <dbReference type="EMBL" id="TCN70255.1"/>
    </source>
</evidence>
<comment type="catalytic activity">
    <reaction evidence="6">
        <text>adenosine(37) in tRNA1(Val) + S-adenosyl-L-methionine = N(6)-methyladenosine(37) in tRNA1(Val) + S-adenosyl-L-homocysteine + H(+)</text>
        <dbReference type="Rhea" id="RHEA:43160"/>
        <dbReference type="Rhea" id="RHEA-COMP:10369"/>
        <dbReference type="Rhea" id="RHEA-COMP:10370"/>
        <dbReference type="ChEBI" id="CHEBI:15378"/>
        <dbReference type="ChEBI" id="CHEBI:57856"/>
        <dbReference type="ChEBI" id="CHEBI:59789"/>
        <dbReference type="ChEBI" id="CHEBI:74411"/>
        <dbReference type="ChEBI" id="CHEBI:74449"/>
        <dbReference type="EC" id="2.1.1.223"/>
    </reaction>
</comment>
<evidence type="ECO:0000256" key="1">
    <source>
        <dbReference type="ARBA" id="ARBA00022490"/>
    </source>
</evidence>
<keyword evidence="5 6" id="KW-0819">tRNA processing</keyword>
<dbReference type="GO" id="GO:0005737">
    <property type="term" value="C:cytoplasm"/>
    <property type="evidence" value="ECO:0007669"/>
    <property type="project" value="UniProtKB-SubCell"/>
</dbReference>
<keyword evidence="3 6" id="KW-0808">Transferase</keyword>
<keyword evidence="4 6" id="KW-0949">S-adenosyl-L-methionine</keyword>
<protein>
    <recommendedName>
        <fullName evidence="6">tRNA1(Val) (adenine(37)-N6)-methyltransferase</fullName>
        <ecNumber evidence="6">2.1.1.223</ecNumber>
    </recommendedName>
    <alternativeName>
        <fullName evidence="6">tRNA m6A37 methyltransferase</fullName>
    </alternativeName>
</protein>
<evidence type="ECO:0000259" key="7">
    <source>
        <dbReference type="Pfam" id="PF05175"/>
    </source>
</evidence>
<gene>
    <name evidence="8" type="ORF">CLV25_104214</name>
</gene>
<dbReference type="CDD" id="cd02440">
    <property type="entry name" value="AdoMet_MTases"/>
    <property type="match status" value="1"/>
</dbReference>
<dbReference type="GO" id="GO:0003676">
    <property type="term" value="F:nucleic acid binding"/>
    <property type="evidence" value="ECO:0007669"/>
    <property type="project" value="InterPro"/>
</dbReference>
<evidence type="ECO:0000313" key="9">
    <source>
        <dbReference type="Proteomes" id="UP000294830"/>
    </source>
</evidence>
<dbReference type="PRINTS" id="PR00507">
    <property type="entry name" value="N12N6MTFRASE"/>
</dbReference>
<dbReference type="GO" id="GO:0032259">
    <property type="term" value="P:methylation"/>
    <property type="evidence" value="ECO:0007669"/>
    <property type="project" value="UniProtKB-KW"/>
</dbReference>
<sequence length="238" mass="26522">MANSWFQFKQFKVEQGKTAMKVGTDGVLLGAWASVGDAKNILDVGTGTGLIALMLAQRNQNAEITAIDIDRNAVEQAAENAEQSPWSGRISIFESDYNHFRVGESSLFDLIVSNPPYFKQSLKSPTKSRSIARHDHMLSHDDLIDHSIRLLKDGGRLCVILPYVEGSVFIALAASKGLFCTKKTNVFATPNAEVKRLLLEFSKMQVKMQEDSLVIEEGGRHAYSKEYLVLTREFYLFG</sequence>
<keyword evidence="1 6" id="KW-0963">Cytoplasm</keyword>